<feature type="domain" description="Aldehyde oxidase/xanthine dehydrogenase a/b hammerhead" evidence="2">
    <location>
        <begin position="32"/>
        <end position="137"/>
    </location>
</feature>
<sequence>MDAPVETSLLDTGAQGIIGKPLDRIDGPLKVAGKAIYAAEQDANTLHGVLVGARIGKGRVAAINEAATLATPGVIRVFTDFETFARNPQQGGEEEAPTQGVREIAYVGQPLALVVAENLEAAREGAEALVIAYEEEAGAFEREAHAAECETPPDASTPAHSSQGDLDRAMADAAVTIDVTYTTPSQSNAPMEPHATIARWDGDNLILHTANQMLASCRKQMADALGIEETNVRLIAPYVGGGFGSKLGIAPEAVAAALAARELGRPIKAVMSRPQVFEATVRRSDTRQRIRLAAGHDGRLTAIGHETLASNLDGEDFFEPAGIATHFLYAGENRSITHDLVRLNLTLSGSMRCPGEAVGMLALECAMDELAEALGMDPIALRKANEPERDPEQDIPFSSRNLIACMDRGAKEFGWDRRDPTPGGRREGEWLIGLGMAAAARSNLMQRSAARVTLRRDGAVIVETDMTDIGTGSYTILAQIAGEMLGAPIGRVQVSLGDTDLPPAAGSGGSWGANSAGSAVYAACEAIRAKLAGAMGASPGDLTLKDGEAIAGNRHVRIADLIDGDLTEEGAIRPGKTDEAFTQAAFGAHFAEVAVNAVTGETRVRRMLGVFAAGRILNEKTARSQCLGGMTFGLGAALTEELVHDIRNGKCVNHDLAEYHVPANADVPQQEVIFIEERDHAANPMLTKGIGELGISGAGAAIANAIHNACGVRVRDYPLTLDKLLPGLPPV</sequence>
<protein>
    <submittedName>
        <fullName evidence="3">Xanthine dehydrogenase family protein molybdopterin-binding subunit</fullName>
    </submittedName>
</protein>
<dbReference type="InterPro" id="IPR000674">
    <property type="entry name" value="Ald_Oxase/Xan_DH_a/b"/>
</dbReference>
<dbReference type="Proteomes" id="UP000266693">
    <property type="component" value="Unassembled WGS sequence"/>
</dbReference>
<dbReference type="InterPro" id="IPR036856">
    <property type="entry name" value="Ald_Oxase/Xan_DH_a/b_sf"/>
</dbReference>
<dbReference type="InterPro" id="IPR016208">
    <property type="entry name" value="Ald_Oxase/xanthine_DH-like"/>
</dbReference>
<dbReference type="PANTHER" id="PTHR11908:SF123">
    <property type="entry name" value="ALDEHYDE OXIDOREDUCTASE MOLYBDENUM-BINDING SUBUNIT PAOC"/>
    <property type="match status" value="1"/>
</dbReference>
<dbReference type="PANTHER" id="PTHR11908">
    <property type="entry name" value="XANTHINE DEHYDROGENASE"/>
    <property type="match status" value="1"/>
</dbReference>
<evidence type="ECO:0000259" key="2">
    <source>
        <dbReference type="SMART" id="SM01008"/>
    </source>
</evidence>
<evidence type="ECO:0000256" key="1">
    <source>
        <dbReference type="SAM" id="MobiDB-lite"/>
    </source>
</evidence>
<keyword evidence="4" id="KW-1185">Reference proteome</keyword>
<reference evidence="3 4" key="1">
    <citation type="submission" date="2018-08" db="EMBL/GenBank/DDBJ databases">
        <title>The multiple taxonomic identification of Sphingomonas gilva.</title>
        <authorList>
            <person name="Zhu D."/>
            <person name="Zheng S."/>
        </authorList>
    </citation>
    <scope>NUCLEOTIDE SEQUENCE [LARGE SCALE GENOMIC DNA]</scope>
    <source>
        <strain evidence="3 4">ZDH117</strain>
    </source>
</reference>
<dbReference type="Pfam" id="PF01315">
    <property type="entry name" value="Ald_Xan_dh_C"/>
    <property type="match status" value="1"/>
</dbReference>
<dbReference type="Gene3D" id="3.90.1170.50">
    <property type="entry name" value="Aldehyde oxidase/xanthine dehydrogenase, a/b hammerhead"/>
    <property type="match status" value="1"/>
</dbReference>
<organism evidence="3 4">
    <name type="scientific">Sphingomonas gilva</name>
    <dbReference type="NCBI Taxonomy" id="2305907"/>
    <lineage>
        <taxon>Bacteria</taxon>
        <taxon>Pseudomonadati</taxon>
        <taxon>Pseudomonadota</taxon>
        <taxon>Alphaproteobacteria</taxon>
        <taxon>Sphingomonadales</taxon>
        <taxon>Sphingomonadaceae</taxon>
        <taxon>Sphingomonas</taxon>
    </lineage>
</organism>
<accession>A0A396RVN6</accession>
<dbReference type="GO" id="GO:0016491">
    <property type="term" value="F:oxidoreductase activity"/>
    <property type="evidence" value="ECO:0007669"/>
    <property type="project" value="InterPro"/>
</dbReference>
<dbReference type="GO" id="GO:0005506">
    <property type="term" value="F:iron ion binding"/>
    <property type="evidence" value="ECO:0007669"/>
    <property type="project" value="InterPro"/>
</dbReference>
<feature type="region of interest" description="Disordered" evidence="1">
    <location>
        <begin position="144"/>
        <end position="164"/>
    </location>
</feature>
<gene>
    <name evidence="3" type="ORF">D1610_03215</name>
</gene>
<name>A0A396RVN6_9SPHN</name>
<dbReference type="Gene3D" id="3.30.365.10">
    <property type="entry name" value="Aldehyde oxidase/xanthine dehydrogenase, molybdopterin binding domain"/>
    <property type="match status" value="4"/>
</dbReference>
<proteinExistence type="predicted"/>
<dbReference type="Pfam" id="PF02738">
    <property type="entry name" value="MoCoBD_1"/>
    <property type="match status" value="1"/>
</dbReference>
<dbReference type="InterPro" id="IPR008274">
    <property type="entry name" value="AldOxase/xan_DH_MoCoBD1"/>
</dbReference>
<comment type="caution">
    <text evidence="3">The sequence shown here is derived from an EMBL/GenBank/DDBJ whole genome shotgun (WGS) entry which is preliminary data.</text>
</comment>
<dbReference type="InterPro" id="IPR037165">
    <property type="entry name" value="AldOxase/xan_DH_Mopterin-bd_sf"/>
</dbReference>
<dbReference type="RefSeq" id="WP_118862976.1">
    <property type="nucleotide sequence ID" value="NZ_QWLV01000001.1"/>
</dbReference>
<dbReference type="EMBL" id="QWLV01000001">
    <property type="protein sequence ID" value="RHW19472.1"/>
    <property type="molecule type" value="Genomic_DNA"/>
</dbReference>
<dbReference type="AlphaFoldDB" id="A0A396RVN6"/>
<dbReference type="Pfam" id="PF20256">
    <property type="entry name" value="MoCoBD_2"/>
    <property type="match status" value="1"/>
</dbReference>
<evidence type="ECO:0000313" key="4">
    <source>
        <dbReference type="Proteomes" id="UP000266693"/>
    </source>
</evidence>
<dbReference type="OrthoDB" id="8428274at2"/>
<evidence type="ECO:0000313" key="3">
    <source>
        <dbReference type="EMBL" id="RHW19472.1"/>
    </source>
</evidence>
<dbReference type="SMART" id="SM01008">
    <property type="entry name" value="Ald_Xan_dh_C"/>
    <property type="match status" value="1"/>
</dbReference>
<dbReference type="SUPFAM" id="SSF54665">
    <property type="entry name" value="CO dehydrogenase molybdoprotein N-domain-like"/>
    <property type="match status" value="1"/>
</dbReference>
<dbReference type="SUPFAM" id="SSF56003">
    <property type="entry name" value="Molybdenum cofactor-binding domain"/>
    <property type="match status" value="1"/>
</dbReference>
<dbReference type="InterPro" id="IPR046867">
    <property type="entry name" value="AldOxase/xan_DH_MoCoBD2"/>
</dbReference>